<dbReference type="OrthoDB" id="9768249at2"/>
<dbReference type="Proteomes" id="UP000194020">
    <property type="component" value="Unassembled WGS sequence"/>
</dbReference>
<protein>
    <submittedName>
        <fullName evidence="7">Flagellar biosynthesis protein FlgL</fullName>
    </submittedName>
</protein>
<dbReference type="PANTHER" id="PTHR42792:SF1">
    <property type="entry name" value="FLAGELLAR HOOK-ASSOCIATED PROTEIN 3"/>
    <property type="match status" value="1"/>
</dbReference>
<sequence>MRLSSSMIYQQNMQSITNAYSKFQSASLDLSNGQLVNKPSDDPIASAQAVVLAQSQSTNEQFATARDTATTNLSLESTVLDQVTDVIQNVQTLLVKAASTTYSDSDRQSMKTELQGYKDQLLTLANTTDSNGNYIFAGYKTDTAPFVEDSEGNVSYVGSDTSVSQKVDASRTITTGDTGTTVFMSLSAGYKTEPDGTASETNMFNSIDYAMTALDIPLNETGDDTTSSETYQAMFDKANRGMSNSLDNVLTVQASVGSKLNELSTLDSIGDSRDLIYSDRMTSLKGSDVDDMYEMISNVTMQQVALQAAQSTFSSMKGMSLFEMNS</sequence>
<comment type="caution">
    <text evidence="7">The sequence shown here is derived from an EMBL/GenBank/DDBJ whole genome shotgun (WGS) entry which is preliminary data.</text>
</comment>
<evidence type="ECO:0000313" key="8">
    <source>
        <dbReference type="Proteomes" id="UP000194020"/>
    </source>
</evidence>
<evidence type="ECO:0000259" key="6">
    <source>
        <dbReference type="Pfam" id="PF00669"/>
    </source>
</evidence>
<keyword evidence="7" id="KW-0282">Flagellum</keyword>
<dbReference type="InterPro" id="IPR013384">
    <property type="entry name" value="Flagell_FlgL"/>
</dbReference>
<dbReference type="GO" id="GO:0005198">
    <property type="term" value="F:structural molecule activity"/>
    <property type="evidence" value="ECO:0007669"/>
    <property type="project" value="InterPro"/>
</dbReference>
<keyword evidence="7" id="KW-0969">Cilium</keyword>
<evidence type="ECO:0000313" key="7">
    <source>
        <dbReference type="EMBL" id="OSN03877.1"/>
    </source>
</evidence>
<evidence type="ECO:0000256" key="5">
    <source>
        <dbReference type="ARBA" id="ARBA00023143"/>
    </source>
</evidence>
<dbReference type="NCBIfam" id="TIGR02550">
    <property type="entry name" value="flagell_flgL"/>
    <property type="match status" value="1"/>
</dbReference>
<evidence type="ECO:0000256" key="2">
    <source>
        <dbReference type="ARBA" id="ARBA00004613"/>
    </source>
</evidence>
<dbReference type="PANTHER" id="PTHR42792">
    <property type="entry name" value="FLAGELLIN"/>
    <property type="match status" value="1"/>
</dbReference>
<gene>
    <name evidence="7" type="primary">flgL</name>
    <name evidence="7" type="ORF">AU511_14005</name>
</gene>
<evidence type="ECO:0000256" key="1">
    <source>
        <dbReference type="ARBA" id="ARBA00004365"/>
    </source>
</evidence>
<dbReference type="RefSeq" id="WP_094110064.1">
    <property type="nucleotide sequence ID" value="NZ_LUTP01000045.1"/>
</dbReference>
<organism evidence="7 8">
    <name type="scientific">Lonsdalea iberica</name>
    <dbReference type="NCBI Taxonomy" id="1082703"/>
    <lineage>
        <taxon>Bacteria</taxon>
        <taxon>Pseudomonadati</taxon>
        <taxon>Pseudomonadota</taxon>
        <taxon>Gammaproteobacteria</taxon>
        <taxon>Enterobacterales</taxon>
        <taxon>Pectobacteriaceae</taxon>
        <taxon>Lonsdalea</taxon>
    </lineage>
</organism>
<name>A0A1X3RQ27_9GAMM</name>
<feature type="domain" description="Flagellin N-terminal" evidence="6">
    <location>
        <begin position="4"/>
        <end position="141"/>
    </location>
</feature>
<dbReference type="InterPro" id="IPR001492">
    <property type="entry name" value="Flagellin"/>
</dbReference>
<evidence type="ECO:0000256" key="3">
    <source>
        <dbReference type="ARBA" id="ARBA00005709"/>
    </source>
</evidence>
<dbReference type="EMBL" id="LUTP01000045">
    <property type="protein sequence ID" value="OSN03877.1"/>
    <property type="molecule type" value="Genomic_DNA"/>
</dbReference>
<dbReference type="SUPFAM" id="SSF64518">
    <property type="entry name" value="Phase 1 flagellin"/>
    <property type="match status" value="1"/>
</dbReference>
<keyword evidence="7" id="KW-0966">Cell projection</keyword>
<reference evidence="7 8" key="1">
    <citation type="submission" date="2016-02" db="EMBL/GenBank/DDBJ databases">
        <title>Species-wide whole genome sequencing reveals diversity, host range in Lonsdalea quercina.</title>
        <authorList>
            <person name="Li Y."/>
        </authorList>
    </citation>
    <scope>NUCLEOTIDE SEQUENCE [LARGE SCALE GENOMIC DNA]</scope>
    <source>
        <strain evidence="7 8">LMG 26264</strain>
    </source>
</reference>
<dbReference type="GO" id="GO:0071973">
    <property type="term" value="P:bacterial-type flagellum-dependent cell motility"/>
    <property type="evidence" value="ECO:0007669"/>
    <property type="project" value="InterPro"/>
</dbReference>
<dbReference type="Pfam" id="PF00669">
    <property type="entry name" value="Flagellin_N"/>
    <property type="match status" value="1"/>
</dbReference>
<dbReference type="AlphaFoldDB" id="A0A1X3RQ27"/>
<dbReference type="GO" id="GO:0009424">
    <property type="term" value="C:bacterial-type flagellum hook"/>
    <property type="evidence" value="ECO:0007669"/>
    <property type="project" value="InterPro"/>
</dbReference>
<evidence type="ECO:0000256" key="4">
    <source>
        <dbReference type="ARBA" id="ARBA00022525"/>
    </source>
</evidence>
<comment type="similarity">
    <text evidence="3">Belongs to the bacterial flagellin family.</text>
</comment>
<accession>A0A1X3RQ27</accession>
<dbReference type="Gene3D" id="1.20.1330.10">
    <property type="entry name" value="f41 fragment of flagellin, N-terminal domain"/>
    <property type="match status" value="1"/>
</dbReference>
<comment type="subcellular location">
    <subcellularLocation>
        <location evidence="1">Bacterial flagellum</location>
    </subcellularLocation>
    <subcellularLocation>
        <location evidence="2">Secreted</location>
    </subcellularLocation>
</comment>
<dbReference type="GO" id="GO:0005576">
    <property type="term" value="C:extracellular region"/>
    <property type="evidence" value="ECO:0007669"/>
    <property type="project" value="UniProtKB-SubCell"/>
</dbReference>
<keyword evidence="4" id="KW-0964">Secreted</keyword>
<keyword evidence="5" id="KW-0975">Bacterial flagellum</keyword>
<dbReference type="InterPro" id="IPR001029">
    <property type="entry name" value="Flagellin_N"/>
</dbReference>
<proteinExistence type="inferred from homology"/>